<protein>
    <submittedName>
        <fullName evidence="1">Uncharacterized protein</fullName>
    </submittedName>
</protein>
<dbReference type="EMBL" id="JARQBZ010000038">
    <property type="protein sequence ID" value="MDT2835121.1"/>
    <property type="molecule type" value="Genomic_DNA"/>
</dbReference>
<accession>A0AAW8U6E4</accession>
<sequence>MSEPMTARQLIGHIAQFACGFIKVSKYGVLELKTPKNTEKIIDSSLYYQKGLSKNDLKYRIDGILNRNQLTSKEITSGKTNGSQLVIERSLCD</sequence>
<evidence type="ECO:0000313" key="2">
    <source>
        <dbReference type="Proteomes" id="UP001268577"/>
    </source>
</evidence>
<evidence type="ECO:0000313" key="1">
    <source>
        <dbReference type="EMBL" id="MDT2835121.1"/>
    </source>
</evidence>
<organism evidence="1 2">
    <name type="scientific">Vagococcus carniphilus</name>
    <dbReference type="NCBI Taxonomy" id="218144"/>
    <lineage>
        <taxon>Bacteria</taxon>
        <taxon>Bacillati</taxon>
        <taxon>Bacillota</taxon>
        <taxon>Bacilli</taxon>
        <taxon>Lactobacillales</taxon>
        <taxon>Enterococcaceae</taxon>
        <taxon>Vagococcus</taxon>
    </lineage>
</organism>
<dbReference type="AlphaFoldDB" id="A0AAW8U6E4"/>
<proteinExistence type="predicted"/>
<reference evidence="1" key="1">
    <citation type="submission" date="2023-03" db="EMBL/GenBank/DDBJ databases">
        <authorList>
            <person name="Shen W."/>
            <person name="Cai J."/>
        </authorList>
    </citation>
    <scope>NUCLEOTIDE SEQUENCE</scope>
    <source>
        <strain evidence="1">P96-3</strain>
    </source>
</reference>
<comment type="caution">
    <text evidence="1">The sequence shown here is derived from an EMBL/GenBank/DDBJ whole genome shotgun (WGS) entry which is preliminary data.</text>
</comment>
<name>A0AAW8U6E4_9ENTE</name>
<dbReference type="Proteomes" id="UP001268577">
    <property type="component" value="Unassembled WGS sequence"/>
</dbReference>
<gene>
    <name evidence="1" type="ORF">P7H70_13845</name>
</gene>